<dbReference type="EMBL" id="BLAE01000013">
    <property type="protein sequence ID" value="GES09006.1"/>
    <property type="molecule type" value="Genomic_DNA"/>
</dbReference>
<sequence>MPSFLGSLLAKAAVIALEAFVAHLVQVLIQTAVRQFAPKCGPATA</sequence>
<evidence type="ECO:0000313" key="1">
    <source>
        <dbReference type="EMBL" id="GES09006.1"/>
    </source>
</evidence>
<proteinExistence type="predicted"/>
<dbReference type="AlphaFoldDB" id="A0A5M3WK36"/>
<dbReference type="OrthoDB" id="9916898at2"/>
<protein>
    <submittedName>
        <fullName evidence="1">Uncharacterized protein</fullName>
    </submittedName>
</protein>
<evidence type="ECO:0000313" key="2">
    <source>
        <dbReference type="Proteomes" id="UP000331127"/>
    </source>
</evidence>
<comment type="caution">
    <text evidence="1">The sequence shown here is derived from an EMBL/GenBank/DDBJ whole genome shotgun (WGS) entry which is preliminary data.</text>
</comment>
<keyword evidence="2" id="KW-1185">Reference proteome</keyword>
<gene>
    <name evidence="1" type="ORF">Amac_026020</name>
</gene>
<name>A0A5M3WK36_9ACTN</name>
<dbReference type="Proteomes" id="UP000331127">
    <property type="component" value="Unassembled WGS sequence"/>
</dbReference>
<accession>A0A5M3WK36</accession>
<reference evidence="1 2" key="1">
    <citation type="submission" date="2019-10" db="EMBL/GenBank/DDBJ databases">
        <title>Whole genome shotgun sequence of Acrocarpospora macrocephala NBRC 16266.</title>
        <authorList>
            <person name="Ichikawa N."/>
            <person name="Kimura A."/>
            <person name="Kitahashi Y."/>
            <person name="Komaki H."/>
            <person name="Oguchi A."/>
        </authorList>
    </citation>
    <scope>NUCLEOTIDE SEQUENCE [LARGE SCALE GENOMIC DNA]</scope>
    <source>
        <strain evidence="1 2">NBRC 16266</strain>
    </source>
</reference>
<organism evidence="1 2">
    <name type="scientific">Acrocarpospora macrocephala</name>
    <dbReference type="NCBI Taxonomy" id="150177"/>
    <lineage>
        <taxon>Bacteria</taxon>
        <taxon>Bacillati</taxon>
        <taxon>Actinomycetota</taxon>
        <taxon>Actinomycetes</taxon>
        <taxon>Streptosporangiales</taxon>
        <taxon>Streptosporangiaceae</taxon>
        <taxon>Acrocarpospora</taxon>
    </lineage>
</organism>
<dbReference type="RefSeq" id="WP_155354574.1">
    <property type="nucleotide sequence ID" value="NZ_BAAAHL010000065.1"/>
</dbReference>